<proteinExistence type="predicted"/>
<comment type="caution">
    <text evidence="2">The sequence shown here is derived from an EMBL/GenBank/DDBJ whole genome shotgun (WGS) entry which is preliminary data.</text>
</comment>
<feature type="region of interest" description="Disordered" evidence="1">
    <location>
        <begin position="1"/>
        <end position="23"/>
    </location>
</feature>
<gene>
    <name evidence="2" type="ORF">Dalu01_02401</name>
</gene>
<dbReference type="Proteomes" id="UP001404956">
    <property type="component" value="Unassembled WGS sequence"/>
</dbReference>
<reference evidence="2 3" key="1">
    <citation type="submission" date="2024-02" db="EMBL/GenBank/DDBJ databases">
        <title>Deinococcus aluminii NBRC 112889.</title>
        <authorList>
            <person name="Ichikawa N."/>
            <person name="Katano-Makiyama Y."/>
            <person name="Hidaka K."/>
        </authorList>
    </citation>
    <scope>NUCLEOTIDE SEQUENCE [LARGE SCALE GENOMIC DNA]</scope>
    <source>
        <strain evidence="2 3">NBRC 112889</strain>
    </source>
</reference>
<dbReference type="RefSeq" id="WP_345454914.1">
    <property type="nucleotide sequence ID" value="NZ_BAABRV010000005.1"/>
</dbReference>
<organism evidence="2 3">
    <name type="scientific">Deinococcus aluminii</name>
    <dbReference type="NCBI Taxonomy" id="1656885"/>
    <lineage>
        <taxon>Bacteria</taxon>
        <taxon>Thermotogati</taxon>
        <taxon>Deinococcota</taxon>
        <taxon>Deinococci</taxon>
        <taxon>Deinococcales</taxon>
        <taxon>Deinococcaceae</taxon>
        <taxon>Deinococcus</taxon>
    </lineage>
</organism>
<sequence>MPITVKLEDDGVHGTIEHSSDLRWREGEPVELREGGGQVELRFRGGRAHVTAPHFEDGPGGQRRATFDPVDRLEDEESSPSVTPPTPHPEEASS</sequence>
<protein>
    <submittedName>
        <fullName evidence="2">Uncharacterized protein</fullName>
    </submittedName>
</protein>
<evidence type="ECO:0000256" key="1">
    <source>
        <dbReference type="SAM" id="MobiDB-lite"/>
    </source>
</evidence>
<dbReference type="EMBL" id="BAABRV010000005">
    <property type="protein sequence ID" value="GAA5533993.1"/>
    <property type="molecule type" value="Genomic_DNA"/>
</dbReference>
<keyword evidence="3" id="KW-1185">Reference proteome</keyword>
<evidence type="ECO:0000313" key="2">
    <source>
        <dbReference type="EMBL" id="GAA5533993.1"/>
    </source>
</evidence>
<name>A0ABP9XH92_9DEIO</name>
<accession>A0ABP9XH92</accession>
<evidence type="ECO:0000313" key="3">
    <source>
        <dbReference type="Proteomes" id="UP001404956"/>
    </source>
</evidence>
<feature type="region of interest" description="Disordered" evidence="1">
    <location>
        <begin position="43"/>
        <end position="94"/>
    </location>
</feature>